<keyword evidence="2" id="KW-1185">Reference proteome</keyword>
<comment type="caution">
    <text evidence="1">The sequence shown here is derived from an EMBL/GenBank/DDBJ whole genome shotgun (WGS) entry which is preliminary data.</text>
</comment>
<dbReference type="Proteomes" id="UP000317650">
    <property type="component" value="Chromosome 6"/>
</dbReference>
<evidence type="ECO:0000313" key="1">
    <source>
        <dbReference type="EMBL" id="THU51719.1"/>
    </source>
</evidence>
<proteinExistence type="predicted"/>
<evidence type="ECO:0000313" key="2">
    <source>
        <dbReference type="Proteomes" id="UP000317650"/>
    </source>
</evidence>
<dbReference type="AlphaFoldDB" id="A0A4S8ITG5"/>
<reference evidence="1 2" key="1">
    <citation type="journal article" date="2019" name="Nat. Plants">
        <title>Genome sequencing of Musa balbisiana reveals subgenome evolution and function divergence in polyploid bananas.</title>
        <authorList>
            <person name="Yao X."/>
        </authorList>
    </citation>
    <scope>NUCLEOTIDE SEQUENCE [LARGE SCALE GENOMIC DNA]</scope>
    <source>
        <strain evidence="2">cv. DH-PKW</strain>
        <tissue evidence="1">Leaves</tissue>
    </source>
</reference>
<sequence>MSDRTLIDSWGFLDIRPRLLTRCGSARSTRIRLVAIPLRRLGFLKELFSEVGDLKRYSII</sequence>
<accession>A0A4S8ITG5</accession>
<organism evidence="1 2">
    <name type="scientific">Musa balbisiana</name>
    <name type="common">Banana</name>
    <dbReference type="NCBI Taxonomy" id="52838"/>
    <lineage>
        <taxon>Eukaryota</taxon>
        <taxon>Viridiplantae</taxon>
        <taxon>Streptophyta</taxon>
        <taxon>Embryophyta</taxon>
        <taxon>Tracheophyta</taxon>
        <taxon>Spermatophyta</taxon>
        <taxon>Magnoliopsida</taxon>
        <taxon>Liliopsida</taxon>
        <taxon>Zingiberales</taxon>
        <taxon>Musaceae</taxon>
        <taxon>Musa</taxon>
    </lineage>
</organism>
<gene>
    <name evidence="1" type="ORF">C4D60_Mb06t34010</name>
</gene>
<dbReference type="EMBL" id="PYDT01000009">
    <property type="protein sequence ID" value="THU51719.1"/>
    <property type="molecule type" value="Genomic_DNA"/>
</dbReference>
<protein>
    <submittedName>
        <fullName evidence="1">Uncharacterized protein</fullName>
    </submittedName>
</protein>
<name>A0A4S8ITG5_MUSBA</name>